<dbReference type="EMBL" id="MFIV01000128">
    <property type="protein sequence ID" value="OGF98318.1"/>
    <property type="molecule type" value="Genomic_DNA"/>
</dbReference>
<reference evidence="1 2" key="1">
    <citation type="journal article" date="2016" name="Nat. Commun.">
        <title>Thousands of microbial genomes shed light on interconnected biogeochemical processes in an aquifer system.</title>
        <authorList>
            <person name="Anantharaman K."/>
            <person name="Brown C.T."/>
            <person name="Hug L.A."/>
            <person name="Sharon I."/>
            <person name="Castelle C.J."/>
            <person name="Probst A.J."/>
            <person name="Thomas B.C."/>
            <person name="Singh A."/>
            <person name="Wilkins M.J."/>
            <person name="Karaoz U."/>
            <person name="Brodie E.L."/>
            <person name="Williams K.H."/>
            <person name="Hubbard S.S."/>
            <person name="Banfield J.F."/>
        </authorList>
    </citation>
    <scope>NUCLEOTIDE SEQUENCE [LARGE SCALE GENOMIC DNA]</scope>
</reference>
<evidence type="ECO:0000313" key="1">
    <source>
        <dbReference type="EMBL" id="OGF98318.1"/>
    </source>
</evidence>
<accession>A0A1F5YDR0</accession>
<dbReference type="AlphaFoldDB" id="A0A1F5YDR0"/>
<dbReference type="Proteomes" id="UP000176992">
    <property type="component" value="Unassembled WGS sequence"/>
</dbReference>
<evidence type="ECO:0000313" key="2">
    <source>
        <dbReference type="Proteomes" id="UP000176992"/>
    </source>
</evidence>
<proteinExistence type="predicted"/>
<comment type="caution">
    <text evidence="1">The sequence shown here is derived from an EMBL/GenBank/DDBJ whole genome shotgun (WGS) entry which is preliminary data.</text>
</comment>
<protein>
    <submittedName>
        <fullName evidence="1">Uncharacterized protein</fullName>
    </submittedName>
</protein>
<sequence>MSKDFTELVIDGNFDLVKGFLLGFKCGTDSEFEYFFHHKSGIRRDTLAGLIKGVLSLDTAAHLCLESAALDQFRKAVEKSRPIIGLEIEKEQPIKEAYFNFSFSISNREAAGRLKAILGAIPPDLTLEEYEPREEEHGGKSSRTGGYAPLHAYTFKGDGTARGNFGAVMELFLKIKRMPESELVLVSEIVLGF</sequence>
<name>A0A1F5YDR0_9BACT</name>
<organism evidence="1 2">
    <name type="scientific">Candidatus Glassbacteria bacterium GWA2_58_10</name>
    <dbReference type="NCBI Taxonomy" id="1817865"/>
    <lineage>
        <taxon>Bacteria</taxon>
        <taxon>Candidatus Glassiibacteriota</taxon>
    </lineage>
</organism>
<gene>
    <name evidence="1" type="ORF">A2Z86_02365</name>
</gene>